<accession>I1S8K2</accession>
<dbReference type="Proteomes" id="UP000070720">
    <property type="component" value="Chromosome 4"/>
</dbReference>
<feature type="region of interest" description="Disordered" evidence="1">
    <location>
        <begin position="1"/>
        <end position="27"/>
    </location>
</feature>
<evidence type="ECO:0000256" key="1">
    <source>
        <dbReference type="SAM" id="MobiDB-lite"/>
    </source>
</evidence>
<accession>A0A098DS42</accession>
<dbReference type="EnsemblFungi" id="CEF84187">
    <property type="protein sequence ID" value="CEF84187"/>
    <property type="gene ID" value="FGRRES_13180"/>
</dbReference>
<evidence type="ECO:0000313" key="2">
    <source>
        <dbReference type="EMBL" id="CEF84187.1"/>
    </source>
</evidence>
<evidence type="ECO:0000313" key="3">
    <source>
        <dbReference type="EnsemblFungi" id="CEF84187"/>
    </source>
</evidence>
<dbReference type="KEGG" id="fgr:FGSG_13180"/>
<dbReference type="AlphaFoldDB" id="I1S8K2"/>
<proteinExistence type="predicted"/>
<reference evidence="2 4" key="3">
    <citation type="journal article" date="2015" name="BMC Genomics">
        <title>The completed genome sequence of the pathogenic ascomycete fungus Fusarium graminearum.</title>
        <authorList>
            <person name="King R."/>
            <person name="Urban M."/>
            <person name="Hammond-Kosack M.C."/>
            <person name="Hassani-Pak K."/>
            <person name="Hammond-Kosack K.E."/>
        </authorList>
    </citation>
    <scope>NUCLEOTIDE SEQUENCE [LARGE SCALE GENOMIC DNA]</scope>
    <source>
        <strain evidence="4">ATCC MYA-4620 / CBS 123657 / FGSC 9075 / NRRL 31084 / PH-1</strain>
        <strain evidence="2">PH-1</strain>
    </source>
</reference>
<reference evidence="3 4" key="2">
    <citation type="journal article" date="2010" name="Nature">
        <title>Comparative genomics reveals mobile pathogenicity chromosomes in Fusarium.</title>
        <authorList>
            <person name="Ma L.J."/>
            <person name="van der Does H.C."/>
            <person name="Borkovich K.A."/>
            <person name="Coleman J.J."/>
            <person name="Daboussi M.J."/>
            <person name="Di Pietro A."/>
            <person name="Dufresne M."/>
            <person name="Freitag M."/>
            <person name="Grabherr M."/>
            <person name="Henrissat B."/>
            <person name="Houterman P.M."/>
            <person name="Kang S."/>
            <person name="Shim W.B."/>
            <person name="Woloshuk C."/>
            <person name="Xie X."/>
            <person name="Xu J.R."/>
            <person name="Antoniw J."/>
            <person name="Baker S.E."/>
            <person name="Bluhm B.H."/>
            <person name="Breakspear A."/>
            <person name="Brown D.W."/>
            <person name="Butchko R.A."/>
            <person name="Chapman S."/>
            <person name="Coulson R."/>
            <person name="Coutinho P.M."/>
            <person name="Danchin E.G."/>
            <person name="Diener A."/>
            <person name="Gale L.R."/>
            <person name="Gardiner D.M."/>
            <person name="Goff S."/>
            <person name="Hammond-Kosack K.E."/>
            <person name="Hilburn K."/>
            <person name="Hua-Van A."/>
            <person name="Jonkers W."/>
            <person name="Kazan K."/>
            <person name="Kodira C.D."/>
            <person name="Koehrsen M."/>
            <person name="Kumar L."/>
            <person name="Lee Y.H."/>
            <person name="Li L."/>
            <person name="Manners J.M."/>
            <person name="Miranda-Saavedra D."/>
            <person name="Mukherjee M."/>
            <person name="Park G."/>
            <person name="Park J."/>
            <person name="Park S.Y."/>
            <person name="Proctor R.H."/>
            <person name="Regev A."/>
            <person name="Ruiz-Roldan M.C."/>
            <person name="Sain D."/>
            <person name="Sakthikumar S."/>
            <person name="Sykes S."/>
            <person name="Schwartz D.C."/>
            <person name="Turgeon B.G."/>
            <person name="Wapinski I."/>
            <person name="Yoder O."/>
            <person name="Young S."/>
            <person name="Zeng Q."/>
            <person name="Zhou S."/>
            <person name="Galagan J."/>
            <person name="Cuomo C.A."/>
            <person name="Kistler H.C."/>
            <person name="Rep M."/>
        </authorList>
    </citation>
    <scope>GENOME REANNOTATION</scope>
    <source>
        <strain evidence="4">ATCC MYA-4620 / CBS 123657 / FGSC 9075 / NRRL 31084 / PH-1</strain>
        <strain evidence="3">PH-1 / ATCC MYA-4620 / FGSC 9075 / NRRL 31084</strain>
    </source>
</reference>
<protein>
    <submittedName>
        <fullName evidence="2">Chromosome 4, complete genome</fullName>
    </submittedName>
</protein>
<dbReference type="RefSeq" id="XP_011327458.1">
    <property type="nucleotide sequence ID" value="XM_011329156.1"/>
</dbReference>
<gene>
    <name evidence="2" type="ORF">FGRAMPH1_01T25335</name>
</gene>
<dbReference type="VEuPathDB" id="FungiDB:FGRAMPH1_01G25335"/>
<reference evidence="3" key="4">
    <citation type="submission" date="2017-01" db="UniProtKB">
        <authorList>
            <consortium name="EnsemblFungi"/>
        </authorList>
    </citation>
    <scope>IDENTIFICATION</scope>
    <source>
        <strain evidence="3">PH-1 / ATCC MYA-4620 / FGSC 9075 / NRRL 31084</strain>
    </source>
</reference>
<dbReference type="InParanoid" id="I1S8K2"/>
<sequence>MSAVHGEASVNKQRRGEEEGSYVPFVPRKTGQDDALAPVLAKRLFCMPRLGQDWPRQMRTSGEKSGVKRFSEKFIRDWVMRATARTVRAMSQNLGETLRL</sequence>
<keyword evidence="4" id="KW-1185">Reference proteome</keyword>
<dbReference type="EMBL" id="HG970335">
    <property type="protein sequence ID" value="CEF84187.1"/>
    <property type="molecule type" value="Genomic_DNA"/>
</dbReference>
<reference evidence="3 4" key="1">
    <citation type="journal article" date="2007" name="Science">
        <title>The Fusarium graminearum genome reveals a link between localized polymorphism and pathogen specialization.</title>
        <authorList>
            <person name="Cuomo C.A."/>
            <person name="Gueldener U."/>
            <person name="Xu J.-R."/>
            <person name="Trail F."/>
            <person name="Turgeon B.G."/>
            <person name="Di Pietro A."/>
            <person name="Walton J.D."/>
            <person name="Ma L.-J."/>
            <person name="Baker S.E."/>
            <person name="Rep M."/>
            <person name="Adam G."/>
            <person name="Antoniw J."/>
            <person name="Baldwin T."/>
            <person name="Calvo S.E."/>
            <person name="Chang Y.-L."/>
            <person name="DeCaprio D."/>
            <person name="Gale L.R."/>
            <person name="Gnerre S."/>
            <person name="Goswami R.S."/>
            <person name="Hammond-Kosack K."/>
            <person name="Harris L.J."/>
            <person name="Hilburn K."/>
            <person name="Kennell J.C."/>
            <person name="Kroken S."/>
            <person name="Magnuson J.K."/>
            <person name="Mannhaupt G."/>
            <person name="Mauceli E.W."/>
            <person name="Mewes H.-W."/>
            <person name="Mitterbauer R."/>
            <person name="Muehlbauer G."/>
            <person name="Muensterkoetter M."/>
            <person name="Nelson D."/>
            <person name="O'Donnell K."/>
            <person name="Ouellet T."/>
            <person name="Qi W."/>
            <person name="Quesneville H."/>
            <person name="Roncero M.I.G."/>
            <person name="Seong K.-Y."/>
            <person name="Tetko I.V."/>
            <person name="Urban M."/>
            <person name="Waalwijk C."/>
            <person name="Ward T.J."/>
            <person name="Yao J."/>
            <person name="Birren B.W."/>
            <person name="Kistler H.C."/>
        </authorList>
    </citation>
    <scope>NUCLEOTIDE SEQUENCE [LARGE SCALE GENOMIC DNA]</scope>
    <source>
        <strain evidence="4">ATCC MYA-4620 / CBS 123657 / FGSC 9075 / NRRL 31084 / PH-1</strain>
        <strain evidence="3">PH-1 / ATCC MYA-4620 / FGSC 9075 / NRRL 31084</strain>
    </source>
</reference>
<organism evidence="2 4">
    <name type="scientific">Gibberella zeae (strain ATCC MYA-4620 / CBS 123657 / FGSC 9075 / NRRL 31084 / PH-1)</name>
    <name type="common">Wheat head blight fungus</name>
    <name type="synonym">Fusarium graminearum</name>
    <dbReference type="NCBI Taxonomy" id="229533"/>
    <lineage>
        <taxon>Eukaryota</taxon>
        <taxon>Fungi</taxon>
        <taxon>Dikarya</taxon>
        <taxon>Ascomycota</taxon>
        <taxon>Pezizomycotina</taxon>
        <taxon>Sordariomycetes</taxon>
        <taxon>Hypocreomycetidae</taxon>
        <taxon>Hypocreales</taxon>
        <taxon>Nectriaceae</taxon>
        <taxon>Fusarium</taxon>
    </lineage>
</organism>
<name>I1S8K2_GIBZE</name>
<dbReference type="HOGENOM" id="CLU_2306421_0_0_1"/>
<evidence type="ECO:0000313" key="4">
    <source>
        <dbReference type="Proteomes" id="UP000070720"/>
    </source>
</evidence>